<protein>
    <submittedName>
        <fullName evidence="2">Uncharacterized protein</fullName>
    </submittedName>
</protein>
<dbReference type="Proteomes" id="UP000019377">
    <property type="component" value="Unassembled WGS sequence"/>
</dbReference>
<feature type="region of interest" description="Disordered" evidence="1">
    <location>
        <begin position="248"/>
        <end position="282"/>
    </location>
</feature>
<dbReference type="eggNOG" id="ENOG502RDB0">
    <property type="taxonomic scope" value="Eukaryota"/>
</dbReference>
<sequence>MAESLSNFTPPAWEKNYNSRMALFKRLAGVSKDEIFETEKANMAHQVAKAHARMQPRSPTSPRKGRAAEQQKAASPRKNRIKEAAALASSPQKQAASRQIEAVLRSPRTNRRIYALETQLGGGSLAESPISLAPSLTGGADRFGQIVAALKKGERRQNNGMQLNLNSFVSSSKVKAEPSEARREGLSEDLEDVLSDDDDDSGDTTVTNLISSYAGGDAETDETQPLPWDSSPTQLEPALIRPRILPLQSAGSSPLRASQRTTASSTSSSSSGIIPSQTNLNAEGNTQLRTFFHDL</sequence>
<accession>V5EUG3</accession>
<keyword evidence="3" id="KW-1185">Reference proteome</keyword>
<feature type="region of interest" description="Disordered" evidence="1">
    <location>
        <begin position="84"/>
        <end position="103"/>
    </location>
</feature>
<feature type="compositionally biased region" description="Acidic residues" evidence="1">
    <location>
        <begin position="187"/>
        <end position="202"/>
    </location>
</feature>
<dbReference type="HOGENOM" id="CLU_943737_0_0_1"/>
<dbReference type="OrthoDB" id="2554732at2759"/>
<proteinExistence type="predicted"/>
<gene>
    <name evidence="2" type="ORF">PSEUBRA_SCAF25g01001</name>
</gene>
<dbReference type="AlphaFoldDB" id="V5EUG3"/>
<reference evidence="3" key="1">
    <citation type="journal article" date="2013" name="Genome Announc.">
        <title>Draft genome sequence of Pseudozyma brasiliensis sp. nov. strain GHG001, a high producer of endo-1,4-xylanase isolated from an insect pest of sugarcane.</title>
        <authorList>
            <person name="Oliveira J.V.D.C."/>
            <person name="dos Santos R.A.C."/>
            <person name="Borges T.A."/>
            <person name="Riano-Pachon D.M."/>
            <person name="Goldman G.H."/>
        </authorList>
    </citation>
    <scope>NUCLEOTIDE SEQUENCE [LARGE SCALE GENOMIC DNA]</scope>
    <source>
        <strain evidence="3">GHG001</strain>
    </source>
</reference>
<evidence type="ECO:0000256" key="1">
    <source>
        <dbReference type="SAM" id="MobiDB-lite"/>
    </source>
</evidence>
<feature type="compositionally biased region" description="Low complexity" evidence="1">
    <location>
        <begin position="256"/>
        <end position="278"/>
    </location>
</feature>
<feature type="compositionally biased region" description="Basic and acidic residues" evidence="1">
    <location>
        <begin position="174"/>
        <end position="186"/>
    </location>
</feature>
<evidence type="ECO:0000313" key="2">
    <source>
        <dbReference type="EMBL" id="EST06793.1"/>
    </source>
</evidence>
<feature type="region of interest" description="Disordered" evidence="1">
    <location>
        <begin position="171"/>
        <end position="234"/>
    </location>
</feature>
<organism evidence="2 3">
    <name type="scientific">Kalmanozyma brasiliensis (strain GHG001)</name>
    <name type="common">Yeast</name>
    <name type="synonym">Pseudozyma brasiliensis</name>
    <dbReference type="NCBI Taxonomy" id="1365824"/>
    <lineage>
        <taxon>Eukaryota</taxon>
        <taxon>Fungi</taxon>
        <taxon>Dikarya</taxon>
        <taxon>Basidiomycota</taxon>
        <taxon>Ustilaginomycotina</taxon>
        <taxon>Ustilaginomycetes</taxon>
        <taxon>Ustilaginales</taxon>
        <taxon>Ustilaginaceae</taxon>
        <taxon>Kalmanozyma</taxon>
    </lineage>
</organism>
<evidence type="ECO:0000313" key="3">
    <source>
        <dbReference type="Proteomes" id="UP000019377"/>
    </source>
</evidence>
<dbReference type="EMBL" id="KI545868">
    <property type="protein sequence ID" value="EST06793.1"/>
    <property type="molecule type" value="Genomic_DNA"/>
</dbReference>
<feature type="region of interest" description="Disordered" evidence="1">
    <location>
        <begin position="44"/>
        <end position="79"/>
    </location>
</feature>
<name>V5EUG3_KALBG</name>